<dbReference type="PANTHER" id="PTHR42850">
    <property type="entry name" value="METALLOPHOSPHOESTERASE"/>
    <property type="match status" value="1"/>
</dbReference>
<reference evidence="2 3" key="1">
    <citation type="submission" date="2019-03" db="EMBL/GenBank/DDBJ databases">
        <title>Rhizobium sp. nov., an bacterium isolated from biocrust in Mu Us Desert.</title>
        <authorList>
            <person name="Lixiong L."/>
        </authorList>
    </citation>
    <scope>NUCLEOTIDE SEQUENCE [LARGE SCALE GENOMIC DNA]</scope>
    <source>
        <strain evidence="2 3">SPY-1</strain>
    </source>
</reference>
<dbReference type="InterPro" id="IPR004843">
    <property type="entry name" value="Calcineurin-like_PHP"/>
</dbReference>
<dbReference type="RefSeq" id="WP_133317828.1">
    <property type="nucleotide sequence ID" value="NZ_SMTL01000006.1"/>
</dbReference>
<comment type="caution">
    <text evidence="2">The sequence shown here is derived from an EMBL/GenBank/DDBJ whole genome shotgun (WGS) entry which is preliminary data.</text>
</comment>
<dbReference type="SUPFAM" id="SSF56300">
    <property type="entry name" value="Metallo-dependent phosphatases"/>
    <property type="match status" value="1"/>
</dbReference>
<dbReference type="GO" id="GO:0016791">
    <property type="term" value="F:phosphatase activity"/>
    <property type="evidence" value="ECO:0007669"/>
    <property type="project" value="TreeGrafter"/>
</dbReference>
<dbReference type="AlphaFoldDB" id="A0A4R5UAH1"/>
<dbReference type="InterPro" id="IPR050126">
    <property type="entry name" value="Ap4A_hydrolase"/>
</dbReference>
<evidence type="ECO:0000313" key="3">
    <source>
        <dbReference type="Proteomes" id="UP000295238"/>
    </source>
</evidence>
<dbReference type="GO" id="GO:0110154">
    <property type="term" value="P:RNA decapping"/>
    <property type="evidence" value="ECO:0007669"/>
    <property type="project" value="TreeGrafter"/>
</dbReference>
<dbReference type="GO" id="GO:0008803">
    <property type="term" value="F:bis(5'-nucleosyl)-tetraphosphatase (symmetrical) activity"/>
    <property type="evidence" value="ECO:0007669"/>
    <property type="project" value="TreeGrafter"/>
</dbReference>
<dbReference type="PANTHER" id="PTHR42850:SF4">
    <property type="entry name" value="ZINC-DEPENDENT ENDOPOLYPHOSPHATASE"/>
    <property type="match status" value="1"/>
</dbReference>
<gene>
    <name evidence="2" type="ORF">E2F50_19385</name>
</gene>
<dbReference type="Proteomes" id="UP000295238">
    <property type="component" value="Unassembled WGS sequence"/>
</dbReference>
<dbReference type="OrthoDB" id="9807890at2"/>
<organism evidence="2 3">
    <name type="scientific">Rhizobium deserti</name>
    <dbReference type="NCBI Taxonomy" id="2547961"/>
    <lineage>
        <taxon>Bacteria</taxon>
        <taxon>Pseudomonadati</taxon>
        <taxon>Pseudomonadota</taxon>
        <taxon>Alphaproteobacteria</taxon>
        <taxon>Hyphomicrobiales</taxon>
        <taxon>Rhizobiaceae</taxon>
        <taxon>Rhizobium/Agrobacterium group</taxon>
        <taxon>Rhizobium</taxon>
    </lineage>
</organism>
<dbReference type="InterPro" id="IPR029052">
    <property type="entry name" value="Metallo-depent_PP-like"/>
</dbReference>
<proteinExistence type="predicted"/>
<name>A0A4R5UAH1_9HYPH</name>
<dbReference type="Pfam" id="PF00149">
    <property type="entry name" value="Metallophos"/>
    <property type="match status" value="1"/>
</dbReference>
<dbReference type="GO" id="GO:0005737">
    <property type="term" value="C:cytoplasm"/>
    <property type="evidence" value="ECO:0007669"/>
    <property type="project" value="TreeGrafter"/>
</dbReference>
<protein>
    <submittedName>
        <fullName evidence="2">Serine/threonine protein phosphatase</fullName>
    </submittedName>
</protein>
<evidence type="ECO:0000259" key="1">
    <source>
        <dbReference type="Pfam" id="PF00149"/>
    </source>
</evidence>
<dbReference type="Gene3D" id="3.60.21.10">
    <property type="match status" value="1"/>
</dbReference>
<sequence>MDNAIAIGDIHGRADLLEPLLKHIHLNYSDTRVVFLGDVIDRGPDSKDCLDMVESELERNSASSLIMGNHEDLMLRFIDGGTAWSKSWCWNHGLTSVASYGYEGYEFLGEDGYMYLRGELAEILATSHQSHVDMIRRAATFIELPDHILVHAGIVPGVPMEQQDPYRLRWDSKSLIAHHGSLPKKIVHGHTVTADLLPEIHANRINIDCGAYQSGVLCAAFLSPEASPAFILSTGVGGIYSIQDTVQPLGSRIVACR</sequence>
<dbReference type="EMBL" id="SMTL01000006">
    <property type="protein sequence ID" value="TDK31827.1"/>
    <property type="molecule type" value="Genomic_DNA"/>
</dbReference>
<evidence type="ECO:0000313" key="2">
    <source>
        <dbReference type="EMBL" id="TDK31827.1"/>
    </source>
</evidence>
<feature type="domain" description="Calcineurin-like phosphoesterase" evidence="1">
    <location>
        <begin position="5"/>
        <end position="152"/>
    </location>
</feature>
<keyword evidence="3" id="KW-1185">Reference proteome</keyword>
<accession>A0A4R5UAH1</accession>